<dbReference type="Proteomes" id="UP001138686">
    <property type="component" value="Unassembled WGS sequence"/>
</dbReference>
<protein>
    <submittedName>
        <fullName evidence="1">Uncharacterized protein</fullName>
    </submittedName>
</protein>
<gene>
    <name evidence="1" type="ORF">KXJ69_11260</name>
</gene>
<dbReference type="PROSITE" id="PS51257">
    <property type="entry name" value="PROKAR_LIPOPROTEIN"/>
    <property type="match status" value="1"/>
</dbReference>
<sequence length="590" mass="64952">MKKLINLQILLLLGFILILGSCQKEDKEFIDETNNEETFTANSTITNLLRSASQNNGTMDNIIDGSDCFSVVFPIEVFANGQNLTLESINDLRLVQEIFDQFPSDTDVLNIVFPIQLVAEDFTIIDVANENDFASLISNCTNSIIDTYACVDFVYPINCFIYNDNNEQTGSITLNNAHEWLDYLLYLQEGVYIAIDYPMSVIVNGQTMSVNSNQELIDAISQADCSNDGGGNTDPTDFENYLTTGAWYVTYFFDDYDETSDFADYEFSFAVDGSAQATNTSGSTPGTWDFYVDSGVDKVDLFFGTASPLDEIDEDWEVLEATNDIIRLKHISGGDGSIDFLTYERTPYSGGGGNTNDFIDNLVNGSWYVNLLDDDGNDETCDYVDYEFVYSINGSVTATSPSNTKNGFWTVTDSGSGLDLVLNFDIDGQDDPFEDLNDDWDVTGYDTQLIQLMDVSGGNGGTDYLNFGRNPHTGCGGGGQGLIDTLLNGPWYVATYLDDGVDETYDYYGYNLTFNSGGTVVADNGTNTFNGTWSVTGTSTLDLNLDFGTQIPFDEFNDDWDVLSYTETTINLEDVSGGNGGTDTLILQKL</sequence>
<evidence type="ECO:0000313" key="2">
    <source>
        <dbReference type="Proteomes" id="UP001138686"/>
    </source>
</evidence>
<proteinExistence type="predicted"/>
<reference evidence="1" key="1">
    <citation type="submission" date="2021-07" db="EMBL/GenBank/DDBJ databases">
        <title>Aureisphaera sp. CAU 1614 isolated from sea sediment.</title>
        <authorList>
            <person name="Kim W."/>
        </authorList>
    </citation>
    <scope>NUCLEOTIDE SEQUENCE</scope>
    <source>
        <strain evidence="1">CAU 1614</strain>
    </source>
</reference>
<evidence type="ECO:0000313" key="1">
    <source>
        <dbReference type="EMBL" id="MBW2938689.1"/>
    </source>
</evidence>
<comment type="caution">
    <text evidence="1">The sequence shown here is derived from an EMBL/GenBank/DDBJ whole genome shotgun (WGS) entry which is preliminary data.</text>
</comment>
<dbReference type="RefSeq" id="WP_219053219.1">
    <property type="nucleotide sequence ID" value="NZ_JAHWDP010000005.1"/>
</dbReference>
<dbReference type="AlphaFoldDB" id="A0A9X1JW50"/>
<organism evidence="1 2">
    <name type="scientific">Halomarinibacterium sedimenti</name>
    <dbReference type="NCBI Taxonomy" id="2857106"/>
    <lineage>
        <taxon>Bacteria</taxon>
        <taxon>Pseudomonadati</taxon>
        <taxon>Bacteroidota</taxon>
        <taxon>Flavobacteriia</taxon>
        <taxon>Flavobacteriales</taxon>
        <taxon>Flavobacteriaceae</taxon>
        <taxon>Halomarinibacterium</taxon>
    </lineage>
</organism>
<keyword evidence="2" id="KW-1185">Reference proteome</keyword>
<dbReference type="EMBL" id="JAHWDP010000005">
    <property type="protein sequence ID" value="MBW2938689.1"/>
    <property type="molecule type" value="Genomic_DNA"/>
</dbReference>
<accession>A0A9X1JW50</accession>
<name>A0A9X1JW50_9FLAO</name>